<dbReference type="Pfam" id="PF24032">
    <property type="entry name" value="YQBQ"/>
    <property type="match status" value="1"/>
</dbReference>
<evidence type="ECO:0000259" key="1">
    <source>
        <dbReference type="Pfam" id="PF24032"/>
    </source>
</evidence>
<gene>
    <name evidence="2" type="ORF">DWY77_00100</name>
</gene>
<proteinExistence type="predicted"/>
<reference evidence="2 3" key="1">
    <citation type="submission" date="2018-08" db="EMBL/GenBank/DDBJ databases">
        <title>A genome reference for cultivated species of the human gut microbiota.</title>
        <authorList>
            <person name="Zou Y."/>
            <person name="Xue W."/>
            <person name="Luo G."/>
        </authorList>
    </citation>
    <scope>NUCLEOTIDE SEQUENCE [LARGE SCALE GENOMIC DNA]</scope>
    <source>
        <strain evidence="2 3">AF27-12</strain>
    </source>
</reference>
<sequence>MLICKYTDPPLTQKEQEELQQKKNSNEPYTEPLSDFDITNFVTKWTWSGDSEQAARKLEFEIVYNTVDKDSAFTALNLKVGGFIYLSYAETEESEPVEIFEGRIFYRKRNSNTFTFSFTCYDDMVYLAKSKVQMLFDGITVTDAIKQVCAEIGINTAVDIPQINTVVSFIADGKSCTEVFRMLFEYTKADTTNNPNGEDYTVICLNGNVTVIKKGELIENYIATDLTDIDNSEHSESIESMVNRIKSVDDNGNICQVFTNNDDVTHYGMIQDIYKMQPPKEGETVDNVKMAKSRLKRLQDESSIKVIGNIQCITGYTIEVQEEQLKGKFFIKSDTHNFSGNVHTMDLTLEYIPDNPQIPEIEQQDIAVPVFKSSKRKKTTGGGNGSLKVDRGLSTGFDAWGGTTMNNGKNGCAEAVGKMGSYYSPFLAEQCNNGVVGVPSMVANAESAGLLEDFSIGNLEKGDVIVYGDNDHVVIYDGNGGYYGNSSSKNVVLHGRDYNSLNMTPTKIIKASKG</sequence>
<evidence type="ECO:0000313" key="2">
    <source>
        <dbReference type="EMBL" id="RGQ87003.1"/>
    </source>
</evidence>
<name>A0A412CHF6_9FIRM</name>
<dbReference type="InterPro" id="IPR056937">
    <property type="entry name" value="YqbQ/XkdQ"/>
</dbReference>
<dbReference type="Proteomes" id="UP000286147">
    <property type="component" value="Unassembled WGS sequence"/>
</dbReference>
<organism evidence="2 3">
    <name type="scientific">Megamonas rupellensis</name>
    <dbReference type="NCBI Taxonomy" id="491921"/>
    <lineage>
        <taxon>Bacteria</taxon>
        <taxon>Bacillati</taxon>
        <taxon>Bacillota</taxon>
        <taxon>Negativicutes</taxon>
        <taxon>Selenomonadales</taxon>
        <taxon>Selenomonadaceae</taxon>
        <taxon>Megamonas</taxon>
    </lineage>
</organism>
<protein>
    <recommendedName>
        <fullName evidence="1">YqbQ/XkdQ domain-containing protein</fullName>
    </recommendedName>
</protein>
<comment type="caution">
    <text evidence="2">The sequence shown here is derived from an EMBL/GenBank/DDBJ whole genome shotgun (WGS) entry which is preliminary data.</text>
</comment>
<dbReference type="AlphaFoldDB" id="A0A412CHF6"/>
<evidence type="ECO:0000313" key="3">
    <source>
        <dbReference type="Proteomes" id="UP000286147"/>
    </source>
</evidence>
<accession>A0A412CHF6</accession>
<feature type="domain" description="YqbQ/XkdQ" evidence="1">
    <location>
        <begin position="46"/>
        <end position="350"/>
    </location>
</feature>
<dbReference type="EMBL" id="QRTP01000001">
    <property type="protein sequence ID" value="RGQ87003.1"/>
    <property type="molecule type" value="Genomic_DNA"/>
</dbReference>